<dbReference type="Pfam" id="PF18765">
    <property type="entry name" value="Polbeta"/>
    <property type="match status" value="1"/>
</dbReference>
<organism evidence="2 3">
    <name type="scientific">Thioflavicoccus mobilis 8321</name>
    <dbReference type="NCBI Taxonomy" id="765912"/>
    <lineage>
        <taxon>Bacteria</taxon>
        <taxon>Pseudomonadati</taxon>
        <taxon>Pseudomonadota</taxon>
        <taxon>Gammaproteobacteria</taxon>
        <taxon>Chromatiales</taxon>
        <taxon>Chromatiaceae</taxon>
        <taxon>Thioflavicoccus</taxon>
    </lineage>
</organism>
<evidence type="ECO:0000259" key="1">
    <source>
        <dbReference type="Pfam" id="PF18765"/>
    </source>
</evidence>
<accession>L0GYD3</accession>
<dbReference type="GO" id="GO:0016740">
    <property type="term" value="F:transferase activity"/>
    <property type="evidence" value="ECO:0007669"/>
    <property type="project" value="UniProtKB-KW"/>
</dbReference>
<dbReference type="CDD" id="cd05403">
    <property type="entry name" value="NT_KNTase_like"/>
    <property type="match status" value="1"/>
</dbReference>
<dbReference type="RefSeq" id="WP_015280972.1">
    <property type="nucleotide sequence ID" value="NC_019940.1"/>
</dbReference>
<sequence>MASDELSFGLSRRIREDLNGAFARYSEVERVLLFGSRADGTSAHGSDIALAVLAPTMTSQRFSQLWGDIDALSILFETDITRPL</sequence>
<dbReference type="InterPro" id="IPR043519">
    <property type="entry name" value="NT_sf"/>
</dbReference>
<evidence type="ECO:0000313" key="3">
    <source>
        <dbReference type="Proteomes" id="UP000010816"/>
    </source>
</evidence>
<dbReference type="SUPFAM" id="SSF81301">
    <property type="entry name" value="Nucleotidyltransferase"/>
    <property type="match status" value="1"/>
</dbReference>
<dbReference type="PATRIC" id="fig|765912.4.peg.2033"/>
<dbReference type="Gene3D" id="3.30.460.10">
    <property type="entry name" value="Beta Polymerase, domain 2"/>
    <property type="match status" value="1"/>
</dbReference>
<keyword evidence="3" id="KW-1185">Reference proteome</keyword>
<gene>
    <name evidence="2" type="ORF">Thimo_2080</name>
</gene>
<name>L0GYD3_9GAMM</name>
<dbReference type="KEGG" id="tmb:Thimo_2080"/>
<reference evidence="2 3" key="1">
    <citation type="submission" date="2011-09" db="EMBL/GenBank/DDBJ databases">
        <title>Complete sequence of chromosome of Thioflavicoccus mobilis 8321.</title>
        <authorList>
            <consortium name="US DOE Joint Genome Institute"/>
            <person name="Lucas S."/>
            <person name="Han J."/>
            <person name="Lapidus A."/>
            <person name="Cheng J.-F."/>
            <person name="Goodwin L."/>
            <person name="Pitluck S."/>
            <person name="Peters L."/>
            <person name="Ovchinnikova G."/>
            <person name="Lu M."/>
            <person name="Detter J.C."/>
            <person name="Han C."/>
            <person name="Tapia R."/>
            <person name="Land M."/>
            <person name="Hauser L."/>
            <person name="Kyrpides N."/>
            <person name="Ivanova N."/>
            <person name="Pagani I."/>
            <person name="Vogl K."/>
            <person name="Liu Z."/>
            <person name="Imhoff J."/>
            <person name="Thiel V."/>
            <person name="Frigaard N.-U."/>
            <person name="Bryant D."/>
            <person name="Woyke T."/>
        </authorList>
    </citation>
    <scope>NUCLEOTIDE SEQUENCE [LARGE SCALE GENOMIC DNA]</scope>
    <source>
        <strain evidence="2 3">8321</strain>
    </source>
</reference>
<protein>
    <submittedName>
        <fullName evidence="2">Nucleotidyltransferase family protein</fullName>
    </submittedName>
</protein>
<dbReference type="AlphaFoldDB" id="L0GYD3"/>
<feature type="domain" description="Polymerase beta nucleotidyltransferase" evidence="1">
    <location>
        <begin position="17"/>
        <end position="80"/>
    </location>
</feature>
<dbReference type="EMBL" id="CP003051">
    <property type="protein sequence ID" value="AGA90832.1"/>
    <property type="molecule type" value="Genomic_DNA"/>
</dbReference>
<dbReference type="OrthoDB" id="9803106at2"/>
<dbReference type="eggNOG" id="COG1669">
    <property type="taxonomic scope" value="Bacteria"/>
</dbReference>
<dbReference type="HOGENOM" id="CLU_130257_5_1_6"/>
<dbReference type="Proteomes" id="UP000010816">
    <property type="component" value="Chromosome"/>
</dbReference>
<evidence type="ECO:0000313" key="2">
    <source>
        <dbReference type="EMBL" id="AGA90832.1"/>
    </source>
</evidence>
<keyword evidence="2" id="KW-0808">Transferase</keyword>
<dbReference type="InterPro" id="IPR041633">
    <property type="entry name" value="Polbeta"/>
</dbReference>
<proteinExistence type="predicted"/>